<dbReference type="RefSeq" id="WP_009756575.1">
    <property type="nucleotide sequence ID" value="NZ_AMSI01000006.1"/>
</dbReference>
<proteinExistence type="predicted"/>
<dbReference type="EMBL" id="AMSI01000006">
    <property type="protein sequence ID" value="EKF42572.1"/>
    <property type="molecule type" value="Genomic_DNA"/>
</dbReference>
<keyword evidence="1" id="KW-0812">Transmembrane</keyword>
<accession>K2PNC8</accession>
<dbReference type="STRING" id="721133.SAMN05216176_106220"/>
<dbReference type="PANTHER" id="PTHR38457">
    <property type="entry name" value="REGULATOR ABRB-RELATED"/>
    <property type="match status" value="1"/>
</dbReference>
<dbReference type="OrthoDB" id="7157734at2"/>
<protein>
    <submittedName>
        <fullName evidence="2">Putative Ammonia monooxygenase</fullName>
    </submittedName>
</protein>
<evidence type="ECO:0000313" key="3">
    <source>
        <dbReference type="Proteomes" id="UP000007374"/>
    </source>
</evidence>
<feature type="transmembrane region" description="Helical" evidence="1">
    <location>
        <begin position="268"/>
        <end position="288"/>
    </location>
</feature>
<sequence>MSISPPSWLLGLAALAAGLCGGLLFFYLSIPLPWVLGSFAATGLLSQLGVKLSMPARWRGYAMLIIGTMLGAGFTPEIVEHATTWLPTLCAMLVLSWLFFTGAFALLKRFSDMDTGTALLAAVPGGLAMVSALAEDYHADARRIALCHSARLVVLLVMTPFMIGLVSDYDLATSTSVALAHPEPFDAVQLSLLAACLLVGWALARLTKLPSGLMLLPLLLSALLHVTGVASAHVPLPLSVLAQLVIGCGIGIRFQGYRARDILRDGRLAAFTSLIFGLASLAAAWITAQVTGHEIAPLLLAYLPGGAPELGVVALALDIDPAMVATHHVVRVLAIALFVPLAMRQIRKPQQPPAA</sequence>
<comment type="caution">
    <text evidence="2">The sequence shown here is derived from an EMBL/GenBank/DDBJ whole genome shotgun (WGS) entry which is preliminary data.</text>
</comment>
<name>K2PNC8_9HYPH</name>
<gene>
    <name evidence="2" type="ORF">NA8A_10933</name>
</gene>
<feature type="transmembrane region" description="Helical" evidence="1">
    <location>
        <begin position="61"/>
        <end position="79"/>
    </location>
</feature>
<evidence type="ECO:0000313" key="2">
    <source>
        <dbReference type="EMBL" id="EKF42572.1"/>
    </source>
</evidence>
<dbReference type="GO" id="GO:0004497">
    <property type="term" value="F:monooxygenase activity"/>
    <property type="evidence" value="ECO:0007669"/>
    <property type="project" value="UniProtKB-KW"/>
</dbReference>
<dbReference type="AlphaFoldDB" id="K2PNC8"/>
<dbReference type="GO" id="GO:0010468">
    <property type="term" value="P:regulation of gene expression"/>
    <property type="evidence" value="ECO:0007669"/>
    <property type="project" value="InterPro"/>
</dbReference>
<keyword evidence="2" id="KW-0503">Monooxygenase</keyword>
<keyword evidence="3" id="KW-1185">Reference proteome</keyword>
<reference evidence="2 3" key="1">
    <citation type="journal article" date="2012" name="J. Bacteriol.">
        <title>Genome Sequence of Nitratireductor indicus Type Strain C115.</title>
        <authorList>
            <person name="Lai Q."/>
            <person name="Li G."/>
            <person name="Yu Z."/>
            <person name="Shao Z."/>
        </authorList>
    </citation>
    <scope>NUCLEOTIDE SEQUENCE [LARGE SCALE GENOMIC DNA]</scope>
    <source>
        <strain evidence="2 3">C115</strain>
    </source>
</reference>
<dbReference type="InterPro" id="IPR017516">
    <property type="entry name" value="AbrB_dup"/>
</dbReference>
<dbReference type="Pfam" id="PF05145">
    <property type="entry name" value="AbrB"/>
    <property type="match status" value="1"/>
</dbReference>
<keyword evidence="1" id="KW-1133">Transmembrane helix</keyword>
<feature type="transmembrane region" description="Helical" evidence="1">
    <location>
        <begin position="150"/>
        <end position="167"/>
    </location>
</feature>
<keyword evidence="1" id="KW-0472">Membrane</keyword>
<dbReference type="PATRIC" id="fig|1231190.3.peg.2282"/>
<evidence type="ECO:0000256" key="1">
    <source>
        <dbReference type="SAM" id="Phobius"/>
    </source>
</evidence>
<dbReference type="Proteomes" id="UP000007374">
    <property type="component" value="Unassembled WGS sequence"/>
</dbReference>
<dbReference type="InterPro" id="IPR007820">
    <property type="entry name" value="AbrB_fam"/>
</dbReference>
<feature type="transmembrane region" description="Helical" evidence="1">
    <location>
        <begin position="187"/>
        <end position="206"/>
    </location>
</feature>
<feature type="transmembrane region" description="Helical" evidence="1">
    <location>
        <begin position="85"/>
        <end position="107"/>
    </location>
</feature>
<feature type="transmembrane region" description="Helical" evidence="1">
    <location>
        <begin position="325"/>
        <end position="343"/>
    </location>
</feature>
<dbReference type="PANTHER" id="PTHR38457:SF1">
    <property type="entry name" value="REGULATOR ABRB-RELATED"/>
    <property type="match status" value="1"/>
</dbReference>
<organism evidence="2 3">
    <name type="scientific">Nitratireductor indicus C115</name>
    <dbReference type="NCBI Taxonomy" id="1231190"/>
    <lineage>
        <taxon>Bacteria</taxon>
        <taxon>Pseudomonadati</taxon>
        <taxon>Pseudomonadota</taxon>
        <taxon>Alphaproteobacteria</taxon>
        <taxon>Hyphomicrobiales</taxon>
        <taxon>Phyllobacteriaceae</taxon>
        <taxon>Nitratireductor</taxon>
    </lineage>
</organism>
<dbReference type="NCBIfam" id="TIGR03082">
    <property type="entry name" value="Gneg_AbrB_dup"/>
    <property type="match status" value="2"/>
</dbReference>
<dbReference type="PIRSF" id="PIRSF038991">
    <property type="entry name" value="Protein_AbrB"/>
    <property type="match status" value="1"/>
</dbReference>
<feature type="transmembrane region" description="Helical" evidence="1">
    <location>
        <begin position="7"/>
        <end position="28"/>
    </location>
</feature>
<keyword evidence="2" id="KW-0560">Oxidoreductase</keyword>
<dbReference type="GO" id="GO:0016020">
    <property type="term" value="C:membrane"/>
    <property type="evidence" value="ECO:0007669"/>
    <property type="project" value="InterPro"/>
</dbReference>
<feature type="transmembrane region" description="Helical" evidence="1">
    <location>
        <begin position="238"/>
        <end position="256"/>
    </location>
</feature>
<feature type="transmembrane region" description="Helical" evidence="1">
    <location>
        <begin position="213"/>
        <end position="232"/>
    </location>
</feature>
<dbReference type="eggNOG" id="COG3180">
    <property type="taxonomic scope" value="Bacteria"/>
</dbReference>